<proteinExistence type="inferred from homology"/>
<dbReference type="InterPro" id="IPR012340">
    <property type="entry name" value="NA-bd_OB-fold"/>
</dbReference>
<accession>A0AAD6VT32</accession>
<dbReference type="EMBL" id="JARJCW010000011">
    <property type="protein sequence ID" value="KAJ7219261.1"/>
    <property type="molecule type" value="Genomic_DNA"/>
</dbReference>
<protein>
    <submittedName>
        <fullName evidence="4">Replication factor A protein 3</fullName>
    </submittedName>
</protein>
<dbReference type="AlphaFoldDB" id="A0AAD6VT32"/>
<gene>
    <name evidence="4" type="ORF">GGX14DRAFT_516218</name>
</gene>
<evidence type="ECO:0000313" key="5">
    <source>
        <dbReference type="Proteomes" id="UP001219525"/>
    </source>
</evidence>
<dbReference type="GO" id="GO:0006289">
    <property type="term" value="P:nucleotide-excision repair"/>
    <property type="evidence" value="ECO:0007669"/>
    <property type="project" value="TreeGrafter"/>
</dbReference>
<keyword evidence="5" id="KW-1185">Reference proteome</keyword>
<dbReference type="Proteomes" id="UP001219525">
    <property type="component" value="Unassembled WGS sequence"/>
</dbReference>
<dbReference type="GO" id="GO:0006298">
    <property type="term" value="P:mismatch repair"/>
    <property type="evidence" value="ECO:0007669"/>
    <property type="project" value="TreeGrafter"/>
</dbReference>
<sequence>MAENAVSMRVNSELLPRFVGKIVRLTCRPVEMKTDAWTVQACDGGTVTVTLQPDSLTTDAYYEVIGGVTSDTTIKMYRSKNLGNELDMTLVNDTINLMHDPRFYSGIFEE</sequence>
<name>A0AAD6VT32_9AGAR</name>
<dbReference type="GO" id="GO:0003684">
    <property type="term" value="F:damaged DNA binding"/>
    <property type="evidence" value="ECO:0007669"/>
    <property type="project" value="TreeGrafter"/>
</dbReference>
<dbReference type="Pfam" id="PF08661">
    <property type="entry name" value="Rep_fac-A_3"/>
    <property type="match status" value="1"/>
</dbReference>
<dbReference type="Gene3D" id="2.40.50.140">
    <property type="entry name" value="Nucleic acid-binding proteins"/>
    <property type="match status" value="1"/>
</dbReference>
<keyword evidence="3" id="KW-0539">Nucleus</keyword>
<dbReference type="GO" id="GO:0005662">
    <property type="term" value="C:DNA replication factor A complex"/>
    <property type="evidence" value="ECO:0007669"/>
    <property type="project" value="TreeGrafter"/>
</dbReference>
<dbReference type="GO" id="GO:0000724">
    <property type="term" value="P:double-strand break repair via homologous recombination"/>
    <property type="evidence" value="ECO:0007669"/>
    <property type="project" value="TreeGrafter"/>
</dbReference>
<evidence type="ECO:0000256" key="3">
    <source>
        <dbReference type="ARBA" id="ARBA00023242"/>
    </source>
</evidence>
<evidence type="ECO:0000256" key="1">
    <source>
        <dbReference type="ARBA" id="ARBA00004123"/>
    </source>
</evidence>
<comment type="subcellular location">
    <subcellularLocation>
        <location evidence="1">Nucleus</location>
    </subcellularLocation>
</comment>
<dbReference type="GO" id="GO:0006260">
    <property type="term" value="P:DNA replication"/>
    <property type="evidence" value="ECO:0007669"/>
    <property type="project" value="InterPro"/>
</dbReference>
<evidence type="ECO:0000313" key="4">
    <source>
        <dbReference type="EMBL" id="KAJ7219261.1"/>
    </source>
</evidence>
<dbReference type="PANTHER" id="PTHR15114">
    <property type="entry name" value="REPLICATION PROTEIN A3"/>
    <property type="match status" value="1"/>
</dbReference>
<dbReference type="SUPFAM" id="SSF50249">
    <property type="entry name" value="Nucleic acid-binding proteins"/>
    <property type="match status" value="1"/>
</dbReference>
<dbReference type="GO" id="GO:0003697">
    <property type="term" value="F:single-stranded DNA binding"/>
    <property type="evidence" value="ECO:0007669"/>
    <property type="project" value="TreeGrafter"/>
</dbReference>
<dbReference type="GO" id="GO:0035861">
    <property type="term" value="C:site of double-strand break"/>
    <property type="evidence" value="ECO:0007669"/>
    <property type="project" value="TreeGrafter"/>
</dbReference>
<comment type="similarity">
    <text evidence="2">Belongs to the replication factor A protein 3 family.</text>
</comment>
<dbReference type="CDD" id="cd04479">
    <property type="entry name" value="RPA3"/>
    <property type="match status" value="1"/>
</dbReference>
<dbReference type="GO" id="GO:0006284">
    <property type="term" value="P:base-excision repair"/>
    <property type="evidence" value="ECO:0007669"/>
    <property type="project" value="TreeGrafter"/>
</dbReference>
<comment type="caution">
    <text evidence="4">The sequence shown here is derived from an EMBL/GenBank/DDBJ whole genome shotgun (WGS) entry which is preliminary data.</text>
</comment>
<evidence type="ECO:0000256" key="2">
    <source>
        <dbReference type="ARBA" id="ARBA00009761"/>
    </source>
</evidence>
<dbReference type="InterPro" id="IPR013970">
    <property type="entry name" value="Rfa2"/>
</dbReference>
<organism evidence="4 5">
    <name type="scientific">Mycena pura</name>
    <dbReference type="NCBI Taxonomy" id="153505"/>
    <lineage>
        <taxon>Eukaryota</taxon>
        <taxon>Fungi</taxon>
        <taxon>Dikarya</taxon>
        <taxon>Basidiomycota</taxon>
        <taxon>Agaricomycotina</taxon>
        <taxon>Agaricomycetes</taxon>
        <taxon>Agaricomycetidae</taxon>
        <taxon>Agaricales</taxon>
        <taxon>Marasmiineae</taxon>
        <taxon>Mycenaceae</taxon>
        <taxon>Mycena</taxon>
    </lineage>
</organism>
<dbReference type="PANTHER" id="PTHR15114:SF1">
    <property type="entry name" value="REPLICATION PROTEIN A 14 KDA SUBUNIT"/>
    <property type="match status" value="1"/>
</dbReference>
<reference evidence="4" key="1">
    <citation type="submission" date="2023-03" db="EMBL/GenBank/DDBJ databases">
        <title>Massive genome expansion in bonnet fungi (Mycena s.s.) driven by repeated elements and novel gene families across ecological guilds.</title>
        <authorList>
            <consortium name="Lawrence Berkeley National Laboratory"/>
            <person name="Harder C.B."/>
            <person name="Miyauchi S."/>
            <person name="Viragh M."/>
            <person name="Kuo A."/>
            <person name="Thoen E."/>
            <person name="Andreopoulos B."/>
            <person name="Lu D."/>
            <person name="Skrede I."/>
            <person name="Drula E."/>
            <person name="Henrissat B."/>
            <person name="Morin E."/>
            <person name="Kohler A."/>
            <person name="Barry K."/>
            <person name="LaButti K."/>
            <person name="Morin E."/>
            <person name="Salamov A."/>
            <person name="Lipzen A."/>
            <person name="Mereny Z."/>
            <person name="Hegedus B."/>
            <person name="Baldrian P."/>
            <person name="Stursova M."/>
            <person name="Weitz H."/>
            <person name="Taylor A."/>
            <person name="Grigoriev I.V."/>
            <person name="Nagy L.G."/>
            <person name="Martin F."/>
            <person name="Kauserud H."/>
        </authorList>
    </citation>
    <scope>NUCLEOTIDE SEQUENCE</scope>
    <source>
        <strain evidence="4">9144</strain>
    </source>
</reference>